<dbReference type="Gene3D" id="2.40.50.140">
    <property type="entry name" value="Nucleic acid-binding proteins"/>
    <property type="match status" value="1"/>
</dbReference>
<dbReference type="Gene3D" id="1.20.1440.120">
    <property type="entry name" value="Recombination protein O, C-terminal domain"/>
    <property type="match status" value="1"/>
</dbReference>
<feature type="domain" description="DNA replication/recombination mediator RecO N-terminal" evidence="9">
    <location>
        <begin position="12"/>
        <end position="80"/>
    </location>
</feature>
<keyword evidence="11" id="KW-1185">Reference proteome</keyword>
<dbReference type="NCBIfam" id="TIGR00613">
    <property type="entry name" value="reco"/>
    <property type="match status" value="1"/>
</dbReference>
<accession>A0A8D4VP24</accession>
<evidence type="ECO:0000256" key="7">
    <source>
        <dbReference type="ARBA" id="ARBA00033409"/>
    </source>
</evidence>
<dbReference type="Proteomes" id="UP000824988">
    <property type="component" value="Chromosome"/>
</dbReference>
<evidence type="ECO:0000256" key="3">
    <source>
        <dbReference type="ARBA" id="ARBA00021310"/>
    </source>
</evidence>
<dbReference type="GO" id="GO:0006302">
    <property type="term" value="P:double-strand break repair"/>
    <property type="evidence" value="ECO:0007669"/>
    <property type="project" value="TreeGrafter"/>
</dbReference>
<dbReference type="Pfam" id="PF02565">
    <property type="entry name" value="RecO_C"/>
    <property type="match status" value="1"/>
</dbReference>
<reference evidence="10" key="1">
    <citation type="submission" date="2019-06" db="EMBL/GenBank/DDBJ databases">
        <title>Complete genome sequence of Methylogaea oryzae strain JCM16910.</title>
        <authorList>
            <person name="Asakawa S."/>
        </authorList>
    </citation>
    <scope>NUCLEOTIDE SEQUENCE</scope>
    <source>
        <strain evidence="10">E10</strain>
    </source>
</reference>
<evidence type="ECO:0000256" key="4">
    <source>
        <dbReference type="ARBA" id="ARBA00022763"/>
    </source>
</evidence>
<evidence type="ECO:0000256" key="6">
    <source>
        <dbReference type="ARBA" id="ARBA00023204"/>
    </source>
</evidence>
<dbReference type="InterPro" id="IPR037278">
    <property type="entry name" value="ARFGAP/RecO"/>
</dbReference>
<keyword evidence="5 8" id="KW-0233">DNA recombination</keyword>
<dbReference type="RefSeq" id="WP_054772873.1">
    <property type="nucleotide sequence ID" value="NZ_AP019782.1"/>
</dbReference>
<keyword evidence="6 8" id="KW-0234">DNA repair</keyword>
<dbReference type="PANTHER" id="PTHR33991:SF1">
    <property type="entry name" value="DNA REPAIR PROTEIN RECO"/>
    <property type="match status" value="1"/>
</dbReference>
<comment type="function">
    <text evidence="1 8">Involved in DNA repair and RecF pathway recombination.</text>
</comment>
<dbReference type="HAMAP" id="MF_00201">
    <property type="entry name" value="RecO"/>
    <property type="match status" value="1"/>
</dbReference>
<dbReference type="KEGG" id="moz:MoryE10_06680"/>
<dbReference type="InterPro" id="IPR012340">
    <property type="entry name" value="NA-bd_OB-fold"/>
</dbReference>
<dbReference type="GO" id="GO:0006310">
    <property type="term" value="P:DNA recombination"/>
    <property type="evidence" value="ECO:0007669"/>
    <property type="project" value="UniProtKB-UniRule"/>
</dbReference>
<protein>
    <recommendedName>
        <fullName evidence="3 8">DNA repair protein RecO</fullName>
    </recommendedName>
    <alternativeName>
        <fullName evidence="7 8">Recombination protein O</fullName>
    </alternativeName>
</protein>
<proteinExistence type="inferred from homology"/>
<dbReference type="Pfam" id="PF11967">
    <property type="entry name" value="RecO_N"/>
    <property type="match status" value="1"/>
</dbReference>
<evidence type="ECO:0000313" key="11">
    <source>
        <dbReference type="Proteomes" id="UP000824988"/>
    </source>
</evidence>
<organism evidence="10 11">
    <name type="scientific">Methylogaea oryzae</name>
    <dbReference type="NCBI Taxonomy" id="1295382"/>
    <lineage>
        <taxon>Bacteria</taxon>
        <taxon>Pseudomonadati</taxon>
        <taxon>Pseudomonadota</taxon>
        <taxon>Gammaproteobacteria</taxon>
        <taxon>Methylococcales</taxon>
        <taxon>Methylococcaceae</taxon>
        <taxon>Methylogaea</taxon>
    </lineage>
</organism>
<sequence length="242" mass="26969">MSAFQSSRVQLQPAYVLHRRPYRETSLILDAFSRDYGKVSLLAKGVRGGKSARIDAMPPFRAVLLSWSGKSDMPLLTGVESPEPTAPLQGIALYCGLYLNELLQAFLHKHDPHARLFQCYGAALAELAGGDDKEYALRSFELELLQELGYGLQLHCDADRGLDIEPDRLYRYDPEQGPLAAGGTGATLRGATLIALREGRLDDADCRREAKGLLRRVIHHHLAGRPLKSRELFRYSQKHEST</sequence>
<name>A0A8D4VP24_9GAMM</name>
<dbReference type="InterPro" id="IPR022572">
    <property type="entry name" value="DNA_rep/recomb_RecO_N"/>
</dbReference>
<gene>
    <name evidence="8 10" type="primary">recO</name>
    <name evidence="10" type="ORF">MoryE10_06680</name>
</gene>
<keyword evidence="4 8" id="KW-0227">DNA damage</keyword>
<dbReference type="InterPro" id="IPR042242">
    <property type="entry name" value="RecO_C"/>
</dbReference>
<dbReference type="GO" id="GO:0043590">
    <property type="term" value="C:bacterial nucleoid"/>
    <property type="evidence" value="ECO:0007669"/>
    <property type="project" value="TreeGrafter"/>
</dbReference>
<evidence type="ECO:0000256" key="2">
    <source>
        <dbReference type="ARBA" id="ARBA00007452"/>
    </source>
</evidence>
<dbReference type="AlphaFoldDB" id="A0A8D4VP24"/>
<dbReference type="SUPFAM" id="SSF57863">
    <property type="entry name" value="ArfGap/RecO-like zinc finger"/>
    <property type="match status" value="1"/>
</dbReference>
<comment type="similarity">
    <text evidence="2 8">Belongs to the RecO family.</text>
</comment>
<evidence type="ECO:0000256" key="8">
    <source>
        <dbReference type="HAMAP-Rule" id="MF_00201"/>
    </source>
</evidence>
<dbReference type="InterPro" id="IPR003717">
    <property type="entry name" value="RecO"/>
</dbReference>
<dbReference type="SUPFAM" id="SSF50249">
    <property type="entry name" value="Nucleic acid-binding proteins"/>
    <property type="match status" value="1"/>
</dbReference>
<evidence type="ECO:0000313" key="10">
    <source>
        <dbReference type="EMBL" id="BBL70062.1"/>
    </source>
</evidence>
<dbReference type="PANTHER" id="PTHR33991">
    <property type="entry name" value="DNA REPAIR PROTEIN RECO"/>
    <property type="match status" value="1"/>
</dbReference>
<evidence type="ECO:0000256" key="5">
    <source>
        <dbReference type="ARBA" id="ARBA00023172"/>
    </source>
</evidence>
<evidence type="ECO:0000256" key="1">
    <source>
        <dbReference type="ARBA" id="ARBA00003065"/>
    </source>
</evidence>
<dbReference type="EMBL" id="AP019782">
    <property type="protein sequence ID" value="BBL70062.1"/>
    <property type="molecule type" value="Genomic_DNA"/>
</dbReference>
<evidence type="ECO:0000259" key="9">
    <source>
        <dbReference type="Pfam" id="PF11967"/>
    </source>
</evidence>